<dbReference type="Pfam" id="PF16508">
    <property type="entry name" value="NIBRIN_BRCT_II"/>
    <property type="match status" value="1"/>
</dbReference>
<comment type="subcellular location">
    <subcellularLocation>
        <location evidence="2">Chromosome</location>
    </subcellularLocation>
    <subcellularLocation>
        <location evidence="1">Nucleus</location>
    </subcellularLocation>
</comment>
<dbReference type="CDD" id="cd17741">
    <property type="entry name" value="BRCT_nibrin"/>
    <property type="match status" value="1"/>
</dbReference>
<name>A0A0R3W7A6_TAEAS</name>
<dbReference type="GO" id="GO:0003684">
    <property type="term" value="F:damaged DNA binding"/>
    <property type="evidence" value="ECO:0007669"/>
    <property type="project" value="TreeGrafter"/>
</dbReference>
<evidence type="ECO:0000256" key="1">
    <source>
        <dbReference type="ARBA" id="ARBA00004123"/>
    </source>
</evidence>
<evidence type="ECO:0000256" key="3">
    <source>
        <dbReference type="ARBA" id="ARBA00022454"/>
    </source>
</evidence>
<dbReference type="InterPro" id="IPR043014">
    <property type="entry name" value="Nibrin_BRCT2_sf"/>
</dbReference>
<evidence type="ECO:0000256" key="4">
    <source>
        <dbReference type="ARBA" id="ARBA00022763"/>
    </source>
</evidence>
<dbReference type="PROSITE" id="PS50006">
    <property type="entry name" value="FHA_DOMAIN"/>
    <property type="match status" value="1"/>
</dbReference>
<dbReference type="AlphaFoldDB" id="A0A0R3W7A6"/>
<reference evidence="9" key="1">
    <citation type="submission" date="2016-03" db="UniProtKB">
        <authorList>
            <consortium name="WormBaseParasite"/>
        </authorList>
    </citation>
    <scope>IDENTIFICATION</scope>
</reference>
<dbReference type="PANTHER" id="PTHR12162">
    <property type="entry name" value="NIBRIN-RELATED"/>
    <property type="match status" value="1"/>
</dbReference>
<protein>
    <submittedName>
        <fullName evidence="9">FHA domain-containing protein</fullName>
    </submittedName>
</protein>
<dbReference type="SUPFAM" id="SSF52113">
    <property type="entry name" value="BRCT domain"/>
    <property type="match status" value="1"/>
</dbReference>
<dbReference type="Pfam" id="PF00498">
    <property type="entry name" value="FHA"/>
    <property type="match status" value="1"/>
</dbReference>
<dbReference type="SUPFAM" id="SSF49879">
    <property type="entry name" value="SMAD/FHA domain"/>
    <property type="match status" value="1"/>
</dbReference>
<dbReference type="InterPro" id="IPR040227">
    <property type="entry name" value="Nibrin-rel"/>
</dbReference>
<evidence type="ECO:0000259" key="8">
    <source>
        <dbReference type="PROSITE" id="PS50006"/>
    </source>
</evidence>
<dbReference type="GO" id="GO:0030870">
    <property type="term" value="C:Mre11 complex"/>
    <property type="evidence" value="ECO:0007669"/>
    <property type="project" value="InterPro"/>
</dbReference>
<dbReference type="PANTHER" id="PTHR12162:SF0">
    <property type="entry name" value="NIBRIN"/>
    <property type="match status" value="1"/>
</dbReference>
<evidence type="ECO:0000256" key="6">
    <source>
        <dbReference type="ARBA" id="ARBA00023242"/>
    </source>
</evidence>
<evidence type="ECO:0000256" key="7">
    <source>
        <dbReference type="ARBA" id="ARBA00044757"/>
    </source>
</evidence>
<comment type="similarity">
    <text evidence="7">Belongs to the Nibrin family.</text>
</comment>
<dbReference type="InterPro" id="IPR008984">
    <property type="entry name" value="SMAD_FHA_dom_sf"/>
</dbReference>
<evidence type="ECO:0000313" key="9">
    <source>
        <dbReference type="WBParaSite" id="TASK_0000614701-mRNA-1"/>
    </source>
</evidence>
<evidence type="ECO:0000256" key="5">
    <source>
        <dbReference type="ARBA" id="ARBA00023204"/>
    </source>
</evidence>
<accession>A0A0R3W7A6</accession>
<dbReference type="SMART" id="SM00240">
    <property type="entry name" value="FHA"/>
    <property type="match status" value="1"/>
</dbReference>
<dbReference type="Gene3D" id="2.60.200.20">
    <property type="match status" value="1"/>
</dbReference>
<keyword evidence="4" id="KW-0227">DNA damage</keyword>
<dbReference type="GO" id="GO:0007095">
    <property type="term" value="P:mitotic G2 DNA damage checkpoint signaling"/>
    <property type="evidence" value="ECO:0007669"/>
    <property type="project" value="InterPro"/>
</dbReference>
<dbReference type="InterPro" id="IPR000253">
    <property type="entry name" value="FHA_dom"/>
</dbReference>
<dbReference type="GO" id="GO:0000724">
    <property type="term" value="P:double-strand break repair via homologous recombination"/>
    <property type="evidence" value="ECO:0007669"/>
    <property type="project" value="TreeGrafter"/>
</dbReference>
<dbReference type="Gene3D" id="3.40.50.10190">
    <property type="entry name" value="BRCT domain"/>
    <property type="match status" value="1"/>
</dbReference>
<dbReference type="InterPro" id="IPR036420">
    <property type="entry name" value="BRCT_dom_sf"/>
</dbReference>
<proteinExistence type="inferred from homology"/>
<organism evidence="9">
    <name type="scientific">Taenia asiatica</name>
    <name type="common">Asian tapeworm</name>
    <dbReference type="NCBI Taxonomy" id="60517"/>
    <lineage>
        <taxon>Eukaryota</taxon>
        <taxon>Metazoa</taxon>
        <taxon>Spiralia</taxon>
        <taxon>Lophotrochozoa</taxon>
        <taxon>Platyhelminthes</taxon>
        <taxon>Cestoda</taxon>
        <taxon>Eucestoda</taxon>
        <taxon>Cyclophyllidea</taxon>
        <taxon>Taeniidae</taxon>
        <taxon>Taenia</taxon>
    </lineage>
</organism>
<dbReference type="InterPro" id="IPR032429">
    <property type="entry name" value="Nibrin_BRCT2"/>
</dbReference>
<dbReference type="WBParaSite" id="TASK_0000614701-mRNA-1">
    <property type="protein sequence ID" value="TASK_0000614701-mRNA-1"/>
    <property type="gene ID" value="TASK_0000614701"/>
</dbReference>
<evidence type="ECO:0000256" key="2">
    <source>
        <dbReference type="ARBA" id="ARBA00004286"/>
    </source>
</evidence>
<keyword evidence="6" id="KW-0539">Nucleus</keyword>
<dbReference type="GO" id="GO:0005694">
    <property type="term" value="C:chromosome"/>
    <property type="evidence" value="ECO:0007669"/>
    <property type="project" value="UniProtKB-SubCell"/>
</dbReference>
<dbReference type="CDD" id="cd22667">
    <property type="entry name" value="FHA_NBN"/>
    <property type="match status" value="1"/>
</dbReference>
<keyword evidence="5" id="KW-0234">DNA repair</keyword>
<sequence length="601" mass="66874">LLTNRDYTVGRADADFVMLDPSVSRLHAKIRISYPEEAVDVGSRMMPALEITDVSRFGTFLNGSRIARNVVTSVPSDSNITFGAMPGVTVAAKMYPLNVLLSSISPSAKKKARSAVHSLGGKISCEWTEECNLLVMSKLVVTHKALCCLLHSLDIVTPEYLCALENSCHCENFCDPDRSRHLPPIEEKGFSDLDAPKFYANPKRRLVFDGKTFVFLTASKFQRFCLLLSLTNAKSVCIAETLSSNRRHFMDIFASMSDPCVLYETKNTTPEHDLAYSVLKEGFNRRPILEQEVALAIIESSCETYCNATRPCSISNTRRFLSFPIGYKSWDVEMPSAAVSKCASNLKRRLWHLLLDFCGFPVYLPVLQICAYYSRENIGSDNEAIAIKESKLKRRSGQAPLLLTSTLFDNFDKNLSFDLVLASTLGDPDTSLDLTAHETENLAPDICSPPRSSPSNGFLSKEKNKKVCRVHFDIVQSVDYQILDNPSSTTPTSADGNDVNVKTKVCALVNSAVLPRRLSRPETEPQTVDFKRFAKVWPTCYNEAVSGKRRNTPKSKSPIKITLVPFVPNSKVSAELLHWHPEDGPSQTLNEDAALINKLFE</sequence>
<dbReference type="Gene3D" id="3.40.50.10980">
    <property type="entry name" value="Nibrin, BRCT2 domain"/>
    <property type="match status" value="1"/>
</dbReference>
<feature type="domain" description="FHA" evidence="8">
    <location>
        <begin position="1"/>
        <end position="66"/>
    </location>
</feature>
<dbReference type="STRING" id="60517.A0A0R3W7A6"/>
<keyword evidence="3" id="KW-0158">Chromosome</keyword>